<dbReference type="AlphaFoldDB" id="A0A212FLU7"/>
<reference evidence="10 11" key="1">
    <citation type="journal article" date="2011" name="Cell">
        <title>The monarch butterfly genome yields insights into long-distance migration.</title>
        <authorList>
            <person name="Zhan S."/>
            <person name="Merlin C."/>
            <person name="Boore J.L."/>
            <person name="Reppert S.M."/>
        </authorList>
    </citation>
    <scope>NUCLEOTIDE SEQUENCE [LARGE SCALE GENOMIC DNA]</scope>
    <source>
        <strain evidence="10">F-2</strain>
    </source>
</reference>
<dbReference type="KEGG" id="dpl:KGM_212375"/>
<organism evidence="10 11">
    <name type="scientific">Danaus plexippus plexippus</name>
    <dbReference type="NCBI Taxonomy" id="278856"/>
    <lineage>
        <taxon>Eukaryota</taxon>
        <taxon>Metazoa</taxon>
        <taxon>Ecdysozoa</taxon>
        <taxon>Arthropoda</taxon>
        <taxon>Hexapoda</taxon>
        <taxon>Insecta</taxon>
        <taxon>Pterygota</taxon>
        <taxon>Neoptera</taxon>
        <taxon>Endopterygota</taxon>
        <taxon>Lepidoptera</taxon>
        <taxon>Glossata</taxon>
        <taxon>Ditrysia</taxon>
        <taxon>Papilionoidea</taxon>
        <taxon>Nymphalidae</taxon>
        <taxon>Danainae</taxon>
        <taxon>Danaini</taxon>
        <taxon>Danaina</taxon>
        <taxon>Danaus</taxon>
        <taxon>Danaus</taxon>
    </lineage>
</organism>
<dbReference type="PANTHER" id="PTHR12645:SF0">
    <property type="entry name" value="FAD-LINKED SULFHYDRYL OXIDASE ALR"/>
    <property type="match status" value="1"/>
</dbReference>
<dbReference type="Gene3D" id="1.20.120.310">
    <property type="entry name" value="ERV/ALR sulfhydryl oxidase domain"/>
    <property type="match status" value="1"/>
</dbReference>
<evidence type="ECO:0000256" key="5">
    <source>
        <dbReference type="ARBA" id="ARBA00023002"/>
    </source>
</evidence>
<evidence type="ECO:0000313" key="10">
    <source>
        <dbReference type="EMBL" id="OWR54714.1"/>
    </source>
</evidence>
<evidence type="ECO:0000256" key="7">
    <source>
        <dbReference type="ARBA" id="ARBA00023157"/>
    </source>
</evidence>
<dbReference type="eggNOG" id="KOG3355">
    <property type="taxonomic scope" value="Eukaryota"/>
</dbReference>
<dbReference type="FunCoup" id="A0A212FLU7">
    <property type="interactions" value="1200"/>
</dbReference>
<dbReference type="EC" id="1.8.3.2" evidence="9"/>
<dbReference type="PROSITE" id="PS51324">
    <property type="entry name" value="ERV_ALR"/>
    <property type="match status" value="1"/>
</dbReference>
<dbReference type="InterPro" id="IPR039799">
    <property type="entry name" value="ALR/ERV"/>
</dbReference>
<dbReference type="GO" id="GO:0016971">
    <property type="term" value="F:flavin-dependent sulfhydryl oxidase activity"/>
    <property type="evidence" value="ECO:0007669"/>
    <property type="project" value="InterPro"/>
</dbReference>
<dbReference type="STRING" id="278856.A0A212FLU7"/>
<dbReference type="PANTHER" id="PTHR12645">
    <property type="entry name" value="ALR/ERV"/>
    <property type="match status" value="1"/>
</dbReference>
<name>A0A212FLU7_DANPL</name>
<keyword evidence="5 9" id="KW-0560">Oxidoreductase</keyword>
<dbReference type="FunFam" id="1.20.120.310:FF:000003">
    <property type="entry name" value="Sulfhydryl oxidase"/>
    <property type="match status" value="1"/>
</dbReference>
<dbReference type="SUPFAM" id="SSF69000">
    <property type="entry name" value="FAD-dependent thiol oxidase"/>
    <property type="match status" value="1"/>
</dbReference>
<evidence type="ECO:0000256" key="8">
    <source>
        <dbReference type="ARBA" id="ARBA00048864"/>
    </source>
</evidence>
<keyword evidence="3 9" id="KW-0285">Flavoprotein</keyword>
<dbReference type="GO" id="GO:0005758">
    <property type="term" value="C:mitochondrial intermembrane space"/>
    <property type="evidence" value="ECO:0007669"/>
    <property type="project" value="UniProtKB-SubCell"/>
</dbReference>
<sequence length="155" mass="17999">MPSHLNEEEDKPCRACSDFKTWAKKQNKSKPPDVKPPPVTEKKECPLDKDELGRQTWGFLHSMAAYFPEKPTHAQSNDMNKFFNIFAQFYPCEPCALDFKEDIAKHPPKTKSRNELVKWLCDRHNTVNIKLGKPVFDCSKVNERWKDGWLDGSCD</sequence>
<keyword evidence="4 9" id="KW-0274">FAD</keyword>
<accession>A0A212FLU7</accession>
<dbReference type="Proteomes" id="UP000007151">
    <property type="component" value="Unassembled WGS sequence"/>
</dbReference>
<gene>
    <name evidence="10" type="ORF">KGM_212375</name>
</gene>
<keyword evidence="6" id="KW-0496">Mitochondrion</keyword>
<evidence type="ECO:0000256" key="9">
    <source>
        <dbReference type="RuleBase" id="RU371123"/>
    </source>
</evidence>
<evidence type="ECO:0000313" key="11">
    <source>
        <dbReference type="Proteomes" id="UP000007151"/>
    </source>
</evidence>
<evidence type="ECO:0000256" key="6">
    <source>
        <dbReference type="ARBA" id="ARBA00023128"/>
    </source>
</evidence>
<comment type="catalytic activity">
    <reaction evidence="8 9">
        <text>2 R'C(R)SH + O2 = R'C(R)S-S(R)CR' + H2O2</text>
        <dbReference type="Rhea" id="RHEA:17357"/>
        <dbReference type="ChEBI" id="CHEBI:15379"/>
        <dbReference type="ChEBI" id="CHEBI:16240"/>
        <dbReference type="ChEBI" id="CHEBI:16520"/>
        <dbReference type="ChEBI" id="CHEBI:17412"/>
        <dbReference type="EC" id="1.8.3.2"/>
    </reaction>
</comment>
<proteinExistence type="predicted"/>
<dbReference type="InterPro" id="IPR017905">
    <property type="entry name" value="ERV/ALR_sulphydryl_oxidase"/>
</dbReference>
<comment type="caution">
    <text evidence="10">The sequence shown here is derived from an EMBL/GenBank/DDBJ whole genome shotgun (WGS) entry which is preliminary data.</text>
</comment>
<dbReference type="GO" id="GO:0050660">
    <property type="term" value="F:flavin adenine dinucleotide binding"/>
    <property type="evidence" value="ECO:0007669"/>
    <property type="project" value="TreeGrafter"/>
</dbReference>
<evidence type="ECO:0000256" key="1">
    <source>
        <dbReference type="ARBA" id="ARBA00001974"/>
    </source>
</evidence>
<dbReference type="InterPro" id="IPR036774">
    <property type="entry name" value="ERV/ALR_sulphydryl_oxid_sf"/>
</dbReference>
<keyword evidence="11" id="KW-1185">Reference proteome</keyword>
<dbReference type="EMBL" id="AGBW02007696">
    <property type="protein sequence ID" value="OWR54714.1"/>
    <property type="molecule type" value="Genomic_DNA"/>
</dbReference>
<comment type="subcellular location">
    <subcellularLocation>
        <location evidence="2">Mitochondrion intermembrane space</location>
    </subcellularLocation>
</comment>
<keyword evidence="7" id="KW-1015">Disulfide bond</keyword>
<evidence type="ECO:0000256" key="3">
    <source>
        <dbReference type="ARBA" id="ARBA00022630"/>
    </source>
</evidence>
<evidence type="ECO:0000256" key="4">
    <source>
        <dbReference type="ARBA" id="ARBA00022827"/>
    </source>
</evidence>
<dbReference type="OrthoDB" id="17199at2759"/>
<protein>
    <recommendedName>
        <fullName evidence="9">Sulfhydryl oxidase</fullName>
        <ecNumber evidence="9">1.8.3.2</ecNumber>
    </recommendedName>
</protein>
<dbReference type="Pfam" id="PF04777">
    <property type="entry name" value="Evr1_Alr"/>
    <property type="match status" value="1"/>
</dbReference>
<comment type="cofactor">
    <cofactor evidence="1 9">
        <name>FAD</name>
        <dbReference type="ChEBI" id="CHEBI:57692"/>
    </cofactor>
</comment>
<evidence type="ECO:0000256" key="2">
    <source>
        <dbReference type="ARBA" id="ARBA00004569"/>
    </source>
</evidence>